<dbReference type="PRINTS" id="PR00035">
    <property type="entry name" value="HTHGNTR"/>
</dbReference>
<comment type="caution">
    <text evidence="5">The sequence shown here is derived from an EMBL/GenBank/DDBJ whole genome shotgun (WGS) entry which is preliminary data.</text>
</comment>
<dbReference type="InterPro" id="IPR000524">
    <property type="entry name" value="Tscrpt_reg_HTH_GntR"/>
</dbReference>
<dbReference type="SUPFAM" id="SSF46785">
    <property type="entry name" value="Winged helix' DNA-binding domain"/>
    <property type="match status" value="1"/>
</dbReference>
<dbReference type="AlphaFoldDB" id="A0A432V6L2"/>
<dbReference type="GO" id="GO:0003677">
    <property type="term" value="F:DNA binding"/>
    <property type="evidence" value="ECO:0007669"/>
    <property type="project" value="UniProtKB-KW"/>
</dbReference>
<protein>
    <submittedName>
        <fullName evidence="5">FadR family transcriptional regulator</fullName>
    </submittedName>
</protein>
<keyword evidence="1" id="KW-0805">Transcription regulation</keyword>
<keyword evidence="6" id="KW-1185">Reference proteome</keyword>
<name>A0A432V6L2_9HYPH</name>
<evidence type="ECO:0000256" key="1">
    <source>
        <dbReference type="ARBA" id="ARBA00023015"/>
    </source>
</evidence>
<dbReference type="SMART" id="SM00345">
    <property type="entry name" value="HTH_GNTR"/>
    <property type="match status" value="1"/>
</dbReference>
<dbReference type="OrthoDB" id="284307at2"/>
<dbReference type="Pfam" id="PF00392">
    <property type="entry name" value="GntR"/>
    <property type="match status" value="1"/>
</dbReference>
<dbReference type="InterPro" id="IPR008920">
    <property type="entry name" value="TF_FadR/GntR_C"/>
</dbReference>
<dbReference type="InterPro" id="IPR036388">
    <property type="entry name" value="WH-like_DNA-bd_sf"/>
</dbReference>
<dbReference type="Pfam" id="PF07729">
    <property type="entry name" value="FCD"/>
    <property type="match status" value="1"/>
</dbReference>
<evidence type="ECO:0000256" key="2">
    <source>
        <dbReference type="ARBA" id="ARBA00023125"/>
    </source>
</evidence>
<dbReference type="SMART" id="SM00895">
    <property type="entry name" value="FCD"/>
    <property type="match status" value="1"/>
</dbReference>
<sequence length="244" mass="27133">MSRFGQERIELVEPKDRIGNGGQAALVQLQAYLAQLDLPEDGRLPPERELCESLGVSRGDLRKALDVLEKDGHIWRHVGKGTFVGSGPIEETIGISEIARQTNPADVMRARLIIEPEIAREAALHATLADIAAMRQSLVQTREAATWRQYENIDNLLHRQIAQASRNNVLLGLFDVLNAVRRTVVWGRLRSEGARPPADHHSFADHERIVDAIADRDLAGASTAMRLHLQQVGRRLIPLHEAAE</sequence>
<dbReference type="Proteomes" id="UP000281647">
    <property type="component" value="Unassembled WGS sequence"/>
</dbReference>
<organism evidence="5 6">
    <name type="scientific">Borborobacter arsenicus</name>
    <dbReference type="NCBI Taxonomy" id="1851146"/>
    <lineage>
        <taxon>Bacteria</taxon>
        <taxon>Pseudomonadati</taxon>
        <taxon>Pseudomonadota</taxon>
        <taxon>Alphaproteobacteria</taxon>
        <taxon>Hyphomicrobiales</taxon>
        <taxon>Phyllobacteriaceae</taxon>
        <taxon>Borborobacter</taxon>
    </lineage>
</organism>
<dbReference type="EMBL" id="RKST01000009">
    <property type="protein sequence ID" value="RUM97826.1"/>
    <property type="molecule type" value="Genomic_DNA"/>
</dbReference>
<evidence type="ECO:0000259" key="4">
    <source>
        <dbReference type="PROSITE" id="PS50949"/>
    </source>
</evidence>
<dbReference type="PROSITE" id="PS50949">
    <property type="entry name" value="HTH_GNTR"/>
    <property type="match status" value="1"/>
</dbReference>
<proteinExistence type="predicted"/>
<dbReference type="InterPro" id="IPR036390">
    <property type="entry name" value="WH_DNA-bd_sf"/>
</dbReference>
<dbReference type="Gene3D" id="1.10.10.10">
    <property type="entry name" value="Winged helix-like DNA-binding domain superfamily/Winged helix DNA-binding domain"/>
    <property type="match status" value="1"/>
</dbReference>
<reference evidence="5 6" key="1">
    <citation type="submission" date="2018-11" db="EMBL/GenBank/DDBJ databases">
        <title>Pseudaminobacter arsenicus sp. nov., an arsenic-resistant bacterium isolated from arsenic-rich aquifers.</title>
        <authorList>
            <person name="Mu Y."/>
        </authorList>
    </citation>
    <scope>NUCLEOTIDE SEQUENCE [LARGE SCALE GENOMIC DNA]</scope>
    <source>
        <strain evidence="5 6">CB3</strain>
    </source>
</reference>
<accession>A0A432V6L2</accession>
<dbReference type="SUPFAM" id="SSF48008">
    <property type="entry name" value="GntR ligand-binding domain-like"/>
    <property type="match status" value="1"/>
</dbReference>
<dbReference type="Gene3D" id="1.20.120.530">
    <property type="entry name" value="GntR ligand-binding domain-like"/>
    <property type="match status" value="1"/>
</dbReference>
<dbReference type="InterPro" id="IPR011711">
    <property type="entry name" value="GntR_C"/>
</dbReference>
<keyword evidence="3" id="KW-0804">Transcription</keyword>
<dbReference type="PANTHER" id="PTHR43537:SF5">
    <property type="entry name" value="UXU OPERON TRANSCRIPTIONAL REGULATOR"/>
    <property type="match status" value="1"/>
</dbReference>
<evidence type="ECO:0000313" key="5">
    <source>
        <dbReference type="EMBL" id="RUM97826.1"/>
    </source>
</evidence>
<evidence type="ECO:0000313" key="6">
    <source>
        <dbReference type="Proteomes" id="UP000281647"/>
    </source>
</evidence>
<feature type="domain" description="HTH gntR-type" evidence="4">
    <location>
        <begin position="19"/>
        <end position="87"/>
    </location>
</feature>
<dbReference type="PANTHER" id="PTHR43537">
    <property type="entry name" value="TRANSCRIPTIONAL REGULATOR, GNTR FAMILY"/>
    <property type="match status" value="1"/>
</dbReference>
<evidence type="ECO:0000256" key="3">
    <source>
        <dbReference type="ARBA" id="ARBA00023163"/>
    </source>
</evidence>
<dbReference type="CDD" id="cd07377">
    <property type="entry name" value="WHTH_GntR"/>
    <property type="match status" value="1"/>
</dbReference>
<keyword evidence="2" id="KW-0238">DNA-binding</keyword>
<dbReference type="RefSeq" id="WP_128624894.1">
    <property type="nucleotide sequence ID" value="NZ_ML133510.1"/>
</dbReference>
<gene>
    <name evidence="5" type="ORF">EET67_10945</name>
</gene>
<dbReference type="GO" id="GO:0003700">
    <property type="term" value="F:DNA-binding transcription factor activity"/>
    <property type="evidence" value="ECO:0007669"/>
    <property type="project" value="InterPro"/>
</dbReference>